<dbReference type="InterPro" id="IPR008271">
    <property type="entry name" value="Ser/Thr_kinase_AS"/>
</dbReference>
<accession>A0A5A7Q8Y0</accession>
<evidence type="ECO:0000313" key="20">
    <source>
        <dbReference type="EMBL" id="GER40511.1"/>
    </source>
</evidence>
<keyword evidence="6" id="KW-0808">Transferase</keyword>
<comment type="caution">
    <text evidence="20">The sequence shown here is derived from an EMBL/GenBank/DDBJ whole genome shotgun (WGS) entry which is preliminary data.</text>
</comment>
<evidence type="ECO:0000256" key="5">
    <source>
        <dbReference type="ARBA" id="ARBA00022606"/>
    </source>
</evidence>
<dbReference type="InterPro" id="IPR011009">
    <property type="entry name" value="Kinase-like_dom_sf"/>
</dbReference>
<dbReference type="InterPro" id="IPR035965">
    <property type="entry name" value="PAS-like_dom_sf"/>
</dbReference>
<dbReference type="Gene3D" id="1.10.510.10">
    <property type="entry name" value="Transferase(Phosphotransferase) domain 1"/>
    <property type="match status" value="1"/>
</dbReference>
<evidence type="ECO:0000256" key="6">
    <source>
        <dbReference type="ARBA" id="ARBA00022679"/>
    </source>
</evidence>
<evidence type="ECO:0000313" key="21">
    <source>
        <dbReference type="Proteomes" id="UP000325081"/>
    </source>
</evidence>
<dbReference type="InterPro" id="IPR001245">
    <property type="entry name" value="Ser-Thr/Tyr_kinase_cat_dom"/>
</dbReference>
<name>A0A5A7Q8Y0_STRAF</name>
<evidence type="ECO:0000256" key="17">
    <source>
        <dbReference type="SAM" id="MobiDB-lite"/>
    </source>
</evidence>
<dbReference type="FunFam" id="1.10.510.10:FF:000476">
    <property type="entry name" value="PAS domain-containing protein tyrosine kinase family protein"/>
    <property type="match status" value="1"/>
</dbReference>
<keyword evidence="9 15" id="KW-0067">ATP-binding</keyword>
<evidence type="ECO:0000256" key="15">
    <source>
        <dbReference type="PROSITE-ProRule" id="PRU10141"/>
    </source>
</evidence>
<evidence type="ECO:0000259" key="19">
    <source>
        <dbReference type="PROSITE" id="PS50112"/>
    </source>
</evidence>
<dbReference type="SUPFAM" id="SSF56112">
    <property type="entry name" value="Protein kinase-like (PK-like)"/>
    <property type="match status" value="1"/>
</dbReference>
<dbReference type="OrthoDB" id="339325at2759"/>
<dbReference type="CDD" id="cd00130">
    <property type="entry name" value="PAS"/>
    <property type="match status" value="1"/>
</dbReference>
<evidence type="ECO:0000259" key="18">
    <source>
        <dbReference type="PROSITE" id="PS50011"/>
    </source>
</evidence>
<dbReference type="EC" id="2.7.11.1" evidence="2"/>
<keyword evidence="10" id="KW-0157">Chromophore</keyword>
<dbReference type="SMART" id="SM00091">
    <property type="entry name" value="PAS"/>
    <property type="match status" value="1"/>
</dbReference>
<evidence type="ECO:0000256" key="7">
    <source>
        <dbReference type="ARBA" id="ARBA00022741"/>
    </source>
</evidence>
<dbReference type="InterPro" id="IPR051681">
    <property type="entry name" value="Ser/Thr_Kinases-Pseudokinases"/>
</dbReference>
<dbReference type="Proteomes" id="UP000325081">
    <property type="component" value="Unassembled WGS sequence"/>
</dbReference>
<dbReference type="GO" id="GO:0004674">
    <property type="term" value="F:protein serine/threonine kinase activity"/>
    <property type="evidence" value="ECO:0007669"/>
    <property type="project" value="UniProtKB-KW"/>
</dbReference>
<gene>
    <name evidence="20" type="ORF">STAS_17189</name>
</gene>
<organism evidence="20 21">
    <name type="scientific">Striga asiatica</name>
    <name type="common">Asiatic witchweed</name>
    <name type="synonym">Buchnera asiatica</name>
    <dbReference type="NCBI Taxonomy" id="4170"/>
    <lineage>
        <taxon>Eukaryota</taxon>
        <taxon>Viridiplantae</taxon>
        <taxon>Streptophyta</taxon>
        <taxon>Embryophyta</taxon>
        <taxon>Tracheophyta</taxon>
        <taxon>Spermatophyta</taxon>
        <taxon>Magnoliopsida</taxon>
        <taxon>eudicotyledons</taxon>
        <taxon>Gunneridae</taxon>
        <taxon>Pentapetalae</taxon>
        <taxon>asterids</taxon>
        <taxon>lamiids</taxon>
        <taxon>Lamiales</taxon>
        <taxon>Orobanchaceae</taxon>
        <taxon>Buchnereae</taxon>
        <taxon>Striga</taxon>
    </lineage>
</organism>
<evidence type="ECO:0000256" key="3">
    <source>
        <dbReference type="ARBA" id="ARBA00022527"/>
    </source>
</evidence>
<evidence type="ECO:0000256" key="14">
    <source>
        <dbReference type="ARBA" id="ARBA00048679"/>
    </source>
</evidence>
<dbReference type="AlphaFoldDB" id="A0A5A7Q8Y0"/>
<dbReference type="SMART" id="SM00220">
    <property type="entry name" value="S_TKc"/>
    <property type="match status" value="1"/>
</dbReference>
<evidence type="ECO:0000256" key="8">
    <source>
        <dbReference type="ARBA" id="ARBA00022777"/>
    </source>
</evidence>
<dbReference type="PROSITE" id="PS50011">
    <property type="entry name" value="PROTEIN_KINASE_DOM"/>
    <property type="match status" value="1"/>
</dbReference>
<comment type="subcellular location">
    <subcellularLocation>
        <location evidence="1">Membrane</location>
    </subcellularLocation>
</comment>
<comment type="catalytic activity">
    <reaction evidence="13">
        <text>L-threonyl-[protein] + ATP = O-phospho-L-threonyl-[protein] + ADP + H(+)</text>
        <dbReference type="Rhea" id="RHEA:46608"/>
        <dbReference type="Rhea" id="RHEA-COMP:11060"/>
        <dbReference type="Rhea" id="RHEA-COMP:11605"/>
        <dbReference type="ChEBI" id="CHEBI:15378"/>
        <dbReference type="ChEBI" id="CHEBI:30013"/>
        <dbReference type="ChEBI" id="CHEBI:30616"/>
        <dbReference type="ChEBI" id="CHEBI:61977"/>
        <dbReference type="ChEBI" id="CHEBI:456216"/>
        <dbReference type="EC" id="2.7.11.1"/>
    </reaction>
</comment>
<sequence length="600" mass="67499">MDGQDTRRSSRNRFLLDRFESLEASHQKLRQQFQNFVQEKIGNSSSDTFLPENEEVASDSERLTSFSGMGCFPGSYSFGSPYRSVLEYMGHAVHVSRTGSGEIIYWNYAAEKLYGYKDNEVVGQSVIELLFDEVHQSSVLEIMDRLCTGESWSGQLLLKKRSGQSFMAMVSKSPLYEEGKLTGIITVSSDAAIFNNTSSWRKFRKINLKRIQWHSQAQVLAVPEISSSFHNLIPKPVFGSSLGRYKNEGMSSQKEGSTSVFVQPPNIRVADDNIQQTSPEDSFAISNGGSDETCSHKESMGRESMANEPYVKSIVSDDTCSGPEIQWDDIQLKEEIGRGSFAAVYRGVWSRSDVAVKVYGGGQYTEKTLVIYKKEIDAMRRLRHPNVLLFMGAVCTGEKLAIVTEYLRRGSLFKTLHKNNQSLDTRRRLKMAVDVARGMNYLHHRNPPILHGDLKSSNLLVDKSWTVKVGDFGLSKLKRATFLTSKSGRGTPPWMAPEVLQNEPSTEKSDVFSFGVILWELMTERIPWGDLNSLQVKGVVGFMDRRLDLPENIDPRVRSIISQCWQSDPDNRPSFEDIISKITDLVLSGDNVSAMKLHTP</sequence>
<evidence type="ECO:0000256" key="9">
    <source>
        <dbReference type="ARBA" id="ARBA00022840"/>
    </source>
</evidence>
<keyword evidence="7 15" id="KW-0547">Nucleotide-binding</keyword>
<keyword evidence="4" id="KW-0600">Photoreceptor protein</keyword>
<feature type="domain" description="PAS" evidence="19">
    <location>
        <begin position="100"/>
        <end position="150"/>
    </location>
</feature>
<proteinExistence type="predicted"/>
<keyword evidence="5" id="KW-0716">Sensory transduction</keyword>
<evidence type="ECO:0000256" key="12">
    <source>
        <dbReference type="ARBA" id="ARBA00023170"/>
    </source>
</evidence>
<keyword evidence="3" id="KW-0723">Serine/threonine-protein kinase</keyword>
<evidence type="ECO:0000256" key="11">
    <source>
        <dbReference type="ARBA" id="ARBA00023136"/>
    </source>
</evidence>
<dbReference type="PROSITE" id="PS00108">
    <property type="entry name" value="PROTEIN_KINASE_ST"/>
    <property type="match status" value="1"/>
</dbReference>
<dbReference type="GO" id="GO:0005524">
    <property type="term" value="F:ATP binding"/>
    <property type="evidence" value="ECO:0007669"/>
    <property type="project" value="UniProtKB-UniRule"/>
</dbReference>
<dbReference type="SUPFAM" id="SSF55785">
    <property type="entry name" value="PYP-like sensor domain (PAS domain)"/>
    <property type="match status" value="1"/>
</dbReference>
<evidence type="ECO:0000256" key="1">
    <source>
        <dbReference type="ARBA" id="ARBA00004370"/>
    </source>
</evidence>
<dbReference type="GO" id="GO:0009881">
    <property type="term" value="F:photoreceptor activity"/>
    <property type="evidence" value="ECO:0007669"/>
    <property type="project" value="UniProtKB-KW"/>
</dbReference>
<comment type="catalytic activity">
    <reaction evidence="14">
        <text>L-seryl-[protein] + ATP = O-phospho-L-seryl-[protein] + ADP + H(+)</text>
        <dbReference type="Rhea" id="RHEA:17989"/>
        <dbReference type="Rhea" id="RHEA-COMP:9863"/>
        <dbReference type="Rhea" id="RHEA-COMP:11604"/>
        <dbReference type="ChEBI" id="CHEBI:15378"/>
        <dbReference type="ChEBI" id="CHEBI:29999"/>
        <dbReference type="ChEBI" id="CHEBI:30616"/>
        <dbReference type="ChEBI" id="CHEBI:83421"/>
        <dbReference type="ChEBI" id="CHEBI:456216"/>
        <dbReference type="EC" id="2.7.11.1"/>
    </reaction>
</comment>
<feature type="region of interest" description="Disordered" evidence="17">
    <location>
        <begin position="278"/>
        <end position="306"/>
    </location>
</feature>
<dbReference type="Gene3D" id="3.30.450.20">
    <property type="entry name" value="PAS domain"/>
    <property type="match status" value="1"/>
</dbReference>
<keyword evidence="11" id="KW-0472">Membrane</keyword>
<dbReference type="Pfam" id="PF13426">
    <property type="entry name" value="PAS_9"/>
    <property type="match status" value="1"/>
</dbReference>
<keyword evidence="8 20" id="KW-0418">Kinase</keyword>
<dbReference type="InterPro" id="IPR000719">
    <property type="entry name" value="Prot_kinase_dom"/>
</dbReference>
<dbReference type="NCBIfam" id="TIGR00229">
    <property type="entry name" value="sensory_box"/>
    <property type="match status" value="1"/>
</dbReference>
<reference evidence="21" key="1">
    <citation type="journal article" date="2019" name="Curr. Biol.">
        <title>Genome Sequence of Striga asiatica Provides Insight into the Evolution of Plant Parasitism.</title>
        <authorList>
            <person name="Yoshida S."/>
            <person name="Kim S."/>
            <person name="Wafula E.K."/>
            <person name="Tanskanen J."/>
            <person name="Kim Y.M."/>
            <person name="Honaas L."/>
            <person name="Yang Z."/>
            <person name="Spallek T."/>
            <person name="Conn C.E."/>
            <person name="Ichihashi Y."/>
            <person name="Cheong K."/>
            <person name="Cui S."/>
            <person name="Der J.P."/>
            <person name="Gundlach H."/>
            <person name="Jiao Y."/>
            <person name="Hori C."/>
            <person name="Ishida J.K."/>
            <person name="Kasahara H."/>
            <person name="Kiba T."/>
            <person name="Kim M.S."/>
            <person name="Koo N."/>
            <person name="Laohavisit A."/>
            <person name="Lee Y.H."/>
            <person name="Lumba S."/>
            <person name="McCourt P."/>
            <person name="Mortimer J.C."/>
            <person name="Mutuku J.M."/>
            <person name="Nomura T."/>
            <person name="Sasaki-Sekimoto Y."/>
            <person name="Seto Y."/>
            <person name="Wang Y."/>
            <person name="Wakatake T."/>
            <person name="Sakakibara H."/>
            <person name="Demura T."/>
            <person name="Yamaguchi S."/>
            <person name="Yoneyama K."/>
            <person name="Manabe R.I."/>
            <person name="Nelson D.C."/>
            <person name="Schulman A.H."/>
            <person name="Timko M.P."/>
            <person name="dePamphilis C.W."/>
            <person name="Choi D."/>
            <person name="Shirasu K."/>
        </authorList>
    </citation>
    <scope>NUCLEOTIDE SEQUENCE [LARGE SCALE GENOMIC DNA]</scope>
    <source>
        <strain evidence="21">cv. UVA1</strain>
    </source>
</reference>
<feature type="binding site" evidence="15">
    <location>
        <position position="357"/>
    </location>
    <ligand>
        <name>ATP</name>
        <dbReference type="ChEBI" id="CHEBI:30616"/>
    </ligand>
</feature>
<feature type="compositionally biased region" description="Polar residues" evidence="17">
    <location>
        <begin position="278"/>
        <end position="292"/>
    </location>
</feature>
<feature type="coiled-coil region" evidence="16">
    <location>
        <begin position="12"/>
        <end position="39"/>
    </location>
</feature>
<dbReference type="EMBL" id="BKCP01005916">
    <property type="protein sequence ID" value="GER40511.1"/>
    <property type="molecule type" value="Genomic_DNA"/>
</dbReference>
<dbReference type="PANTHER" id="PTHR44329:SF47">
    <property type="entry name" value="SERINE_THREONINE-PROTEIN KINASE ROCO5-RELATED"/>
    <property type="match status" value="1"/>
</dbReference>
<evidence type="ECO:0000256" key="4">
    <source>
        <dbReference type="ARBA" id="ARBA00022543"/>
    </source>
</evidence>
<evidence type="ECO:0000256" key="16">
    <source>
        <dbReference type="SAM" id="Coils"/>
    </source>
</evidence>
<dbReference type="FunFam" id="3.30.200.20:FF:000180">
    <property type="entry name" value="serine/threonine-protein kinase STY46-like"/>
    <property type="match status" value="1"/>
</dbReference>
<dbReference type="GO" id="GO:0016020">
    <property type="term" value="C:membrane"/>
    <property type="evidence" value="ECO:0007669"/>
    <property type="project" value="UniProtKB-SubCell"/>
</dbReference>
<dbReference type="InterPro" id="IPR000014">
    <property type="entry name" value="PAS"/>
</dbReference>
<dbReference type="Gene3D" id="3.30.200.20">
    <property type="entry name" value="Phosphorylase Kinase, domain 1"/>
    <property type="match status" value="1"/>
</dbReference>
<dbReference type="PROSITE" id="PS50112">
    <property type="entry name" value="PAS"/>
    <property type="match status" value="1"/>
</dbReference>
<dbReference type="CDD" id="cd13999">
    <property type="entry name" value="STKc_MAP3K-like"/>
    <property type="match status" value="1"/>
</dbReference>
<dbReference type="PRINTS" id="PR00109">
    <property type="entry name" value="TYRKINASE"/>
</dbReference>
<dbReference type="Pfam" id="PF07714">
    <property type="entry name" value="PK_Tyr_Ser-Thr"/>
    <property type="match status" value="1"/>
</dbReference>
<dbReference type="PROSITE" id="PS00107">
    <property type="entry name" value="PROTEIN_KINASE_ATP"/>
    <property type="match status" value="1"/>
</dbReference>
<keyword evidence="12" id="KW-0675">Receptor</keyword>
<dbReference type="InterPro" id="IPR017441">
    <property type="entry name" value="Protein_kinase_ATP_BS"/>
</dbReference>
<dbReference type="PANTHER" id="PTHR44329">
    <property type="entry name" value="SERINE/THREONINE-PROTEIN KINASE TNNI3K-RELATED"/>
    <property type="match status" value="1"/>
</dbReference>
<evidence type="ECO:0000256" key="13">
    <source>
        <dbReference type="ARBA" id="ARBA00047899"/>
    </source>
</evidence>
<feature type="domain" description="Protein kinase" evidence="18">
    <location>
        <begin position="330"/>
        <end position="587"/>
    </location>
</feature>
<keyword evidence="16" id="KW-0175">Coiled coil</keyword>
<evidence type="ECO:0000256" key="2">
    <source>
        <dbReference type="ARBA" id="ARBA00012513"/>
    </source>
</evidence>
<evidence type="ECO:0000256" key="10">
    <source>
        <dbReference type="ARBA" id="ARBA00022991"/>
    </source>
</evidence>
<keyword evidence="21" id="KW-1185">Reference proteome</keyword>
<protein>
    <recommendedName>
        <fullName evidence="2">non-specific serine/threonine protein kinase</fullName>
        <ecNumber evidence="2">2.7.11.1</ecNumber>
    </recommendedName>
</protein>